<evidence type="ECO:0000256" key="11">
    <source>
        <dbReference type="ARBA" id="ARBA00035100"/>
    </source>
</evidence>
<feature type="domain" description="HPt" evidence="16">
    <location>
        <begin position="1"/>
        <end position="102"/>
    </location>
</feature>
<dbReference type="PROSITE" id="PS50851">
    <property type="entry name" value="CHEW"/>
    <property type="match status" value="1"/>
</dbReference>
<dbReference type="InterPro" id="IPR004105">
    <property type="entry name" value="CheA-like_dim"/>
</dbReference>
<keyword evidence="6" id="KW-0808">Transferase</keyword>
<dbReference type="EC" id="2.7.13.3" evidence="2"/>
<evidence type="ECO:0000256" key="10">
    <source>
        <dbReference type="ARBA" id="ARBA00023012"/>
    </source>
</evidence>
<dbReference type="SMART" id="SM01231">
    <property type="entry name" value="H-kinase_dim"/>
    <property type="match status" value="1"/>
</dbReference>
<keyword evidence="7" id="KW-0547">Nucleotide-binding</keyword>
<dbReference type="SUPFAM" id="SSF50341">
    <property type="entry name" value="CheW-like"/>
    <property type="match status" value="1"/>
</dbReference>
<keyword evidence="4" id="KW-0145">Chemotaxis</keyword>
<evidence type="ECO:0000256" key="8">
    <source>
        <dbReference type="ARBA" id="ARBA00022777"/>
    </source>
</evidence>
<feature type="modified residue" description="Phosphohistidine" evidence="12">
    <location>
        <position position="45"/>
    </location>
</feature>
<dbReference type="InterPro" id="IPR002545">
    <property type="entry name" value="CheW-lke_dom"/>
</dbReference>
<evidence type="ECO:0000256" key="5">
    <source>
        <dbReference type="ARBA" id="ARBA00022553"/>
    </source>
</evidence>
<dbReference type="InterPro" id="IPR036097">
    <property type="entry name" value="HisK_dim/P_sf"/>
</dbReference>
<dbReference type="FunFam" id="3.30.565.10:FF:000016">
    <property type="entry name" value="Chemotaxis protein CheA, putative"/>
    <property type="match status" value="1"/>
</dbReference>
<proteinExistence type="predicted"/>
<dbReference type="Proteomes" id="UP000237350">
    <property type="component" value="Unassembled WGS sequence"/>
</dbReference>
<dbReference type="Pfam" id="PF02518">
    <property type="entry name" value="HATPase_c"/>
    <property type="match status" value="1"/>
</dbReference>
<dbReference type="SUPFAM" id="SSF160246">
    <property type="entry name" value="EspE N-terminal domain-like"/>
    <property type="match status" value="1"/>
</dbReference>
<dbReference type="GO" id="GO:0006935">
    <property type="term" value="P:chemotaxis"/>
    <property type="evidence" value="ECO:0007669"/>
    <property type="project" value="UniProtKB-KW"/>
</dbReference>
<dbReference type="InterPro" id="IPR005467">
    <property type="entry name" value="His_kinase_dom"/>
</dbReference>
<keyword evidence="10" id="KW-0902">Two-component regulatory system</keyword>
<evidence type="ECO:0000256" key="7">
    <source>
        <dbReference type="ARBA" id="ARBA00022741"/>
    </source>
</evidence>
<dbReference type="CDD" id="cd16916">
    <property type="entry name" value="HATPase_CheA-like"/>
    <property type="match status" value="1"/>
</dbReference>
<dbReference type="Gene3D" id="1.10.287.560">
    <property type="entry name" value="Histidine kinase CheA-like, homodimeric domain"/>
    <property type="match status" value="1"/>
</dbReference>
<evidence type="ECO:0000256" key="4">
    <source>
        <dbReference type="ARBA" id="ARBA00022500"/>
    </source>
</evidence>
<dbReference type="SUPFAM" id="SSF47384">
    <property type="entry name" value="Homodimeric domain of signal transducing histidine kinase"/>
    <property type="match status" value="1"/>
</dbReference>
<evidence type="ECO:0000259" key="16">
    <source>
        <dbReference type="PROSITE" id="PS50894"/>
    </source>
</evidence>
<evidence type="ECO:0000256" key="12">
    <source>
        <dbReference type="PROSITE-ProRule" id="PRU00110"/>
    </source>
</evidence>
<dbReference type="InterPro" id="IPR037006">
    <property type="entry name" value="CheA-like_homodim_sf"/>
</dbReference>
<organism evidence="17 18">
    <name type="scientific">Alkalispirochaeta sphaeroplastigenens</name>
    <dbReference type="NCBI Taxonomy" id="1187066"/>
    <lineage>
        <taxon>Bacteria</taxon>
        <taxon>Pseudomonadati</taxon>
        <taxon>Spirochaetota</taxon>
        <taxon>Spirochaetia</taxon>
        <taxon>Spirochaetales</taxon>
        <taxon>Spirochaetaceae</taxon>
        <taxon>Alkalispirochaeta</taxon>
    </lineage>
</organism>
<feature type="domain" description="CheW-like" evidence="15">
    <location>
        <begin position="559"/>
        <end position="690"/>
    </location>
</feature>
<dbReference type="GO" id="GO:0005737">
    <property type="term" value="C:cytoplasm"/>
    <property type="evidence" value="ECO:0007669"/>
    <property type="project" value="InterPro"/>
</dbReference>
<evidence type="ECO:0000256" key="1">
    <source>
        <dbReference type="ARBA" id="ARBA00000085"/>
    </source>
</evidence>
<dbReference type="GO" id="GO:0000155">
    <property type="term" value="F:phosphorelay sensor kinase activity"/>
    <property type="evidence" value="ECO:0007669"/>
    <property type="project" value="InterPro"/>
</dbReference>
<dbReference type="PANTHER" id="PTHR43395:SF10">
    <property type="entry name" value="CHEMOTAXIS PROTEIN CHEA"/>
    <property type="match status" value="1"/>
</dbReference>
<dbReference type="Pfam" id="PF01627">
    <property type="entry name" value="Hpt"/>
    <property type="match status" value="1"/>
</dbReference>
<dbReference type="SMART" id="SM00260">
    <property type="entry name" value="CheW"/>
    <property type="match status" value="1"/>
</dbReference>
<dbReference type="PROSITE" id="PS50109">
    <property type="entry name" value="HIS_KIN"/>
    <property type="match status" value="1"/>
</dbReference>
<keyword evidence="5 12" id="KW-0597">Phosphoprotein</keyword>
<evidence type="ECO:0000256" key="3">
    <source>
        <dbReference type="ARBA" id="ARBA00021495"/>
    </source>
</evidence>
<dbReference type="InterPro" id="IPR036890">
    <property type="entry name" value="HATPase_C_sf"/>
</dbReference>
<protein>
    <recommendedName>
        <fullName evidence="3">Chemotaxis protein CheA</fullName>
        <ecNumber evidence="2">2.7.13.3</ecNumber>
    </recommendedName>
</protein>
<evidence type="ECO:0000313" key="17">
    <source>
        <dbReference type="EMBL" id="POQ99178.1"/>
    </source>
</evidence>
<dbReference type="CDD" id="cd00088">
    <property type="entry name" value="HPT"/>
    <property type="match status" value="1"/>
</dbReference>
<dbReference type="PROSITE" id="PS50894">
    <property type="entry name" value="HPT"/>
    <property type="match status" value="1"/>
</dbReference>
<evidence type="ECO:0000259" key="15">
    <source>
        <dbReference type="PROSITE" id="PS50851"/>
    </source>
</evidence>
<reference evidence="18" key="1">
    <citation type="submission" date="2015-12" db="EMBL/GenBank/DDBJ databases">
        <authorList>
            <person name="Lodha T.D."/>
            <person name="Chintalapati S."/>
            <person name="Chintalapati V.R."/>
            <person name="Sravanthi T."/>
        </authorList>
    </citation>
    <scope>NUCLEOTIDE SEQUENCE [LARGE SCALE GENOMIC DNA]</scope>
    <source>
        <strain evidence="18">JC133</strain>
    </source>
</reference>
<dbReference type="PRINTS" id="PR00344">
    <property type="entry name" value="BCTRLSENSOR"/>
</dbReference>
<evidence type="ECO:0000256" key="6">
    <source>
        <dbReference type="ARBA" id="ARBA00022679"/>
    </source>
</evidence>
<evidence type="ECO:0000256" key="9">
    <source>
        <dbReference type="ARBA" id="ARBA00022840"/>
    </source>
</evidence>
<dbReference type="SUPFAM" id="SSF47226">
    <property type="entry name" value="Histidine-containing phosphotransfer domain, HPT domain"/>
    <property type="match status" value="1"/>
</dbReference>
<comment type="caution">
    <text evidence="17">The sequence shown here is derived from an EMBL/GenBank/DDBJ whole genome shotgun (WGS) entry which is preliminary data.</text>
</comment>
<feature type="region of interest" description="Disordered" evidence="13">
    <location>
        <begin position="125"/>
        <end position="148"/>
    </location>
</feature>
<feature type="domain" description="Histidine kinase" evidence="14">
    <location>
        <begin position="354"/>
        <end position="557"/>
    </location>
</feature>
<sequence>MHTDPLETFRDEARELLVALEQNLLALEENPSDQEMMGAAFRNLHTIKGSAGMFGMDVLVELAHQVESVFALVRDGKEQASQGLLSLGFQAKDILGDLLAQHPPEEALRQRAQELKEAFALYDHAAQRPSRENSSSRAQPGTGERTERTWRVHITPGPQFLRHGNNPLLLLQELTDLGTALVMGFSDQVPSLEELDPQACYLTWQVLLTTTATEQELQDIFIFVGDDARVEITLVDDVAEAELPYKRLGEILLERGDIDAAALESAISERAYLGEKLVEQGFVSPERVQSALEEQRYVQKHREQRRSAEAGSSIRVSTEKLGTLVNLVGEFVALQAHLAHTAETTEDDTFLQMSEQMNRLVRELRTTAIEMRMVPIQLLFSGFLRLVRDLSRELGKKVSLVTRGGETELDKTVIDLLKDPLMHIIRNSLDHGIENPDLRRTRGKPPEGTVTLSAAYAGAQVLITIADDGGGMDADRIRAKAEQKGLLEPGQDYRQEEILQCIFAPGFSTAQETTNVSGRGVGMDVVQKNLEQLSGSVRVTSVPGEGSTITLRIPLTLAIVEGLLAGIGNNLYLINLSYIERCLDLADIPRRRGEMFFDYNGEIVSLLDLREYFRLTTDQEPPHRHVVVVSAGDQRIGLVVDALHDTYQSVIKPLGSLYDGVEGVGGAIILGDGTPALVLDVDRLTRLSEQPAQT</sequence>
<dbReference type="AlphaFoldDB" id="A0A2S4JHZ5"/>
<dbReference type="InterPro" id="IPR008207">
    <property type="entry name" value="Sig_transdc_His_kin_Hpt_dom"/>
</dbReference>
<dbReference type="GO" id="GO:0005524">
    <property type="term" value="F:ATP binding"/>
    <property type="evidence" value="ECO:0007669"/>
    <property type="project" value="UniProtKB-KW"/>
</dbReference>
<dbReference type="InterPro" id="IPR051315">
    <property type="entry name" value="Bact_Chemotaxis_CheA"/>
</dbReference>
<dbReference type="Gene3D" id="3.30.565.10">
    <property type="entry name" value="Histidine kinase-like ATPase, C-terminal domain"/>
    <property type="match status" value="1"/>
</dbReference>
<dbReference type="Gene3D" id="1.20.120.160">
    <property type="entry name" value="HPT domain"/>
    <property type="match status" value="1"/>
</dbReference>
<dbReference type="InterPro" id="IPR003594">
    <property type="entry name" value="HATPase_dom"/>
</dbReference>
<dbReference type="InterPro" id="IPR036641">
    <property type="entry name" value="HPT_dom_sf"/>
</dbReference>
<dbReference type="InterPro" id="IPR036061">
    <property type="entry name" value="CheW-like_dom_sf"/>
</dbReference>
<dbReference type="EMBL" id="LPWH01000110">
    <property type="protein sequence ID" value="POQ99178.1"/>
    <property type="molecule type" value="Genomic_DNA"/>
</dbReference>
<comment type="function">
    <text evidence="11">Involved in the transmission of sensory signals from the chemoreceptors to the flagellar motors. CheA is autophosphorylated; it can transfer its phosphate group to either CheB or CheY.</text>
</comment>
<dbReference type="Pfam" id="PF02895">
    <property type="entry name" value="H-kinase_dim"/>
    <property type="match status" value="1"/>
</dbReference>
<comment type="catalytic activity">
    <reaction evidence="1">
        <text>ATP + protein L-histidine = ADP + protein N-phospho-L-histidine.</text>
        <dbReference type="EC" id="2.7.13.3"/>
    </reaction>
</comment>
<dbReference type="PANTHER" id="PTHR43395">
    <property type="entry name" value="SENSOR HISTIDINE KINASE CHEA"/>
    <property type="match status" value="1"/>
</dbReference>
<evidence type="ECO:0000256" key="2">
    <source>
        <dbReference type="ARBA" id="ARBA00012438"/>
    </source>
</evidence>
<gene>
    <name evidence="17" type="ORF">AU468_10515</name>
</gene>
<keyword evidence="8" id="KW-0418">Kinase</keyword>
<keyword evidence="18" id="KW-1185">Reference proteome</keyword>
<dbReference type="Pfam" id="PF01584">
    <property type="entry name" value="CheW"/>
    <property type="match status" value="1"/>
</dbReference>
<dbReference type="InterPro" id="IPR037257">
    <property type="entry name" value="T2SS_E_N_sf"/>
</dbReference>
<dbReference type="Gene3D" id="2.30.30.40">
    <property type="entry name" value="SH3 Domains"/>
    <property type="match status" value="1"/>
</dbReference>
<evidence type="ECO:0000313" key="18">
    <source>
        <dbReference type="Proteomes" id="UP000237350"/>
    </source>
</evidence>
<accession>A0A2S4JHZ5</accession>
<dbReference type="SMART" id="SM00387">
    <property type="entry name" value="HATPase_c"/>
    <property type="match status" value="1"/>
</dbReference>
<dbReference type="InterPro" id="IPR004358">
    <property type="entry name" value="Sig_transdc_His_kin-like_C"/>
</dbReference>
<name>A0A2S4JHZ5_9SPIO</name>
<dbReference type="SMART" id="SM00073">
    <property type="entry name" value="HPT"/>
    <property type="match status" value="1"/>
</dbReference>
<keyword evidence="9" id="KW-0067">ATP-binding</keyword>
<evidence type="ECO:0000256" key="13">
    <source>
        <dbReference type="SAM" id="MobiDB-lite"/>
    </source>
</evidence>
<evidence type="ECO:0000259" key="14">
    <source>
        <dbReference type="PROSITE" id="PS50109"/>
    </source>
</evidence>
<dbReference type="SUPFAM" id="SSF55874">
    <property type="entry name" value="ATPase domain of HSP90 chaperone/DNA topoisomerase II/histidine kinase"/>
    <property type="match status" value="1"/>
</dbReference>